<evidence type="ECO:0000256" key="4">
    <source>
        <dbReference type="ARBA" id="ARBA00022908"/>
    </source>
</evidence>
<dbReference type="Gene3D" id="1.10.150.130">
    <property type="match status" value="1"/>
</dbReference>
<comment type="subcellular location">
    <subcellularLocation>
        <location evidence="1">Cytoplasm</location>
    </subcellularLocation>
</comment>
<feature type="domain" description="Tyr recombinase" evidence="10">
    <location>
        <begin position="99"/>
        <end position="312"/>
    </location>
</feature>
<dbReference type="NCBIfam" id="TIGR02249">
    <property type="entry name" value="integrase_gron"/>
    <property type="match status" value="1"/>
</dbReference>
<dbReference type="Proteomes" id="UP000235116">
    <property type="component" value="Chromosome"/>
</dbReference>
<feature type="domain" description="Core-binding (CB)" evidence="11">
    <location>
        <begin position="1"/>
        <end position="81"/>
    </location>
</feature>
<protein>
    <submittedName>
        <fullName evidence="12">Integrase</fullName>
    </submittedName>
</protein>
<evidence type="ECO:0000313" key="12">
    <source>
        <dbReference type="EMBL" id="AUM13316.1"/>
    </source>
</evidence>
<dbReference type="CDD" id="cd01193">
    <property type="entry name" value="INT_IntI_C"/>
    <property type="match status" value="1"/>
</dbReference>
<dbReference type="SUPFAM" id="SSF56349">
    <property type="entry name" value="DNA breaking-rejoining enzymes"/>
    <property type="match status" value="1"/>
</dbReference>
<comment type="similarity">
    <text evidence="2">Belongs to the 'phage' integrase family.</text>
</comment>
<evidence type="ECO:0000256" key="8">
    <source>
        <dbReference type="ARBA" id="ARBA00038613"/>
    </source>
</evidence>
<comment type="function">
    <text evidence="7">Site-specific tyrosine recombinase, which acts by catalyzing the cutting and rejoining of the recombining DNA molecules. The XerC-XerD complex is essential to convert dimers of the bacterial chromosome into monomers to permit their segregation at cell division. It also contributes to the segregational stability of plasmids.</text>
</comment>
<dbReference type="InterPro" id="IPR050090">
    <property type="entry name" value="Tyrosine_recombinase_XerCD"/>
</dbReference>
<accession>A0A2K9LLU4</accession>
<evidence type="ECO:0000256" key="3">
    <source>
        <dbReference type="ARBA" id="ARBA00022490"/>
    </source>
</evidence>
<comment type="subunit">
    <text evidence="8">Forms a cyclic heterotetrameric complex composed of two molecules of XerC and two molecules of XerD.</text>
</comment>
<evidence type="ECO:0000256" key="1">
    <source>
        <dbReference type="ARBA" id="ARBA00004496"/>
    </source>
</evidence>
<dbReference type="KEGG" id="kak:Kalk_13170"/>
<dbReference type="InterPro" id="IPR010998">
    <property type="entry name" value="Integrase_recombinase_N"/>
</dbReference>
<dbReference type="InterPro" id="IPR013762">
    <property type="entry name" value="Integrase-like_cat_sf"/>
</dbReference>
<dbReference type="OrthoDB" id="9801717at2"/>
<sequence>MRILDQVRDAIRVRHYSIRTEDAYCYWVRRFIFFHGARNPQHFNDSHVNAFLSHLAITEKVSPSTQNQALNALLFLFKYVLEKPFSEEIEFTRAKQNRRLPVVLTQNEVQQLFAQLEGRYWLMAGLLYGSGLRLMECVRLRVKDIDLARSAIVVRDGKGAKDRVVTLDEQLLPHLRIHMAHVRNQHLQDLNRGGGEVYLPHALERKYPNANRTWMWQYVFPAAMESIDPRSGIKRRHHISEQLLQRAVKQAVQAAEIHKPATCHTLRHSFATHLLERGYDIRTVQEQLGHKDLKTTQIYTHILERGANAVKSPFSSVVNPRVIRYGTEAHKKSDEVEEQRGLYLIAS</sequence>
<dbReference type="PANTHER" id="PTHR30349">
    <property type="entry name" value="PHAGE INTEGRASE-RELATED"/>
    <property type="match status" value="1"/>
</dbReference>
<dbReference type="Pfam" id="PF00589">
    <property type="entry name" value="Phage_integrase"/>
    <property type="match status" value="1"/>
</dbReference>
<reference evidence="13" key="1">
    <citation type="submission" date="2017-08" db="EMBL/GenBank/DDBJ databases">
        <title>Direct submision.</title>
        <authorList>
            <person name="Kim S.-J."/>
            <person name="Rhee S.-K."/>
        </authorList>
    </citation>
    <scope>NUCLEOTIDE SEQUENCE [LARGE SCALE GENOMIC DNA]</scope>
    <source>
        <strain evidence="13">GI5</strain>
    </source>
</reference>
<evidence type="ECO:0000313" key="13">
    <source>
        <dbReference type="Proteomes" id="UP000235116"/>
    </source>
</evidence>
<dbReference type="PROSITE" id="PS51898">
    <property type="entry name" value="TYR_RECOMBINASE"/>
    <property type="match status" value="1"/>
</dbReference>
<keyword evidence="3" id="KW-0963">Cytoplasm</keyword>
<keyword evidence="13" id="KW-1185">Reference proteome</keyword>
<organism evidence="12 13">
    <name type="scientific">Ketobacter alkanivorans</name>
    <dbReference type="NCBI Taxonomy" id="1917421"/>
    <lineage>
        <taxon>Bacteria</taxon>
        <taxon>Pseudomonadati</taxon>
        <taxon>Pseudomonadota</taxon>
        <taxon>Gammaproteobacteria</taxon>
        <taxon>Pseudomonadales</taxon>
        <taxon>Ketobacteraceae</taxon>
        <taxon>Ketobacter</taxon>
    </lineage>
</organism>
<dbReference type="GO" id="GO:0003677">
    <property type="term" value="F:DNA binding"/>
    <property type="evidence" value="ECO:0007669"/>
    <property type="project" value="UniProtKB-UniRule"/>
</dbReference>
<dbReference type="Pfam" id="PF13495">
    <property type="entry name" value="Phage_int_SAM_4"/>
    <property type="match status" value="1"/>
</dbReference>
<dbReference type="PROSITE" id="PS51900">
    <property type="entry name" value="CB"/>
    <property type="match status" value="1"/>
</dbReference>
<dbReference type="GO" id="GO:0005737">
    <property type="term" value="C:cytoplasm"/>
    <property type="evidence" value="ECO:0007669"/>
    <property type="project" value="UniProtKB-SubCell"/>
</dbReference>
<dbReference type="InterPro" id="IPR011946">
    <property type="entry name" value="Integrase_integron-type"/>
</dbReference>
<evidence type="ECO:0000259" key="10">
    <source>
        <dbReference type="PROSITE" id="PS51898"/>
    </source>
</evidence>
<evidence type="ECO:0000259" key="11">
    <source>
        <dbReference type="PROSITE" id="PS51900"/>
    </source>
</evidence>
<evidence type="ECO:0000256" key="2">
    <source>
        <dbReference type="ARBA" id="ARBA00008857"/>
    </source>
</evidence>
<evidence type="ECO:0000256" key="9">
    <source>
        <dbReference type="PROSITE-ProRule" id="PRU01248"/>
    </source>
</evidence>
<gene>
    <name evidence="12" type="ORF">Kalk_13170</name>
</gene>
<proteinExistence type="inferred from homology"/>
<evidence type="ECO:0000256" key="5">
    <source>
        <dbReference type="ARBA" id="ARBA00023125"/>
    </source>
</evidence>
<dbReference type="GO" id="GO:0015074">
    <property type="term" value="P:DNA integration"/>
    <property type="evidence" value="ECO:0007669"/>
    <property type="project" value="UniProtKB-KW"/>
</dbReference>
<dbReference type="Gene3D" id="1.10.443.10">
    <property type="entry name" value="Intergrase catalytic core"/>
    <property type="match status" value="1"/>
</dbReference>
<dbReference type="PANTHER" id="PTHR30349:SF64">
    <property type="entry name" value="PROPHAGE INTEGRASE INTD-RELATED"/>
    <property type="match status" value="1"/>
</dbReference>
<dbReference type="InterPro" id="IPR011010">
    <property type="entry name" value="DNA_brk_join_enz"/>
</dbReference>
<keyword evidence="5 9" id="KW-0238">DNA-binding</keyword>
<evidence type="ECO:0000256" key="6">
    <source>
        <dbReference type="ARBA" id="ARBA00023172"/>
    </source>
</evidence>
<name>A0A2K9LLU4_9GAMM</name>
<evidence type="ECO:0000256" key="7">
    <source>
        <dbReference type="ARBA" id="ARBA00037721"/>
    </source>
</evidence>
<dbReference type="FunFam" id="1.10.443.10:FF:000007">
    <property type="entry name" value="Tyrosine recombinase XerC"/>
    <property type="match status" value="1"/>
</dbReference>
<keyword evidence="6" id="KW-0233">DNA recombination</keyword>
<dbReference type="AlphaFoldDB" id="A0A2K9LLU4"/>
<dbReference type="EMBL" id="CP022684">
    <property type="protein sequence ID" value="AUM13316.1"/>
    <property type="molecule type" value="Genomic_DNA"/>
</dbReference>
<dbReference type="InterPro" id="IPR044068">
    <property type="entry name" value="CB"/>
</dbReference>
<dbReference type="InterPro" id="IPR004107">
    <property type="entry name" value="Integrase_SAM-like_N"/>
</dbReference>
<dbReference type="InterPro" id="IPR002104">
    <property type="entry name" value="Integrase_catalytic"/>
</dbReference>
<dbReference type="GO" id="GO:0006310">
    <property type="term" value="P:DNA recombination"/>
    <property type="evidence" value="ECO:0007669"/>
    <property type="project" value="UniProtKB-KW"/>
</dbReference>
<keyword evidence="4" id="KW-0229">DNA integration</keyword>